<organism evidence="1 2">
    <name type="scientific">Tectimicrobiota bacterium</name>
    <dbReference type="NCBI Taxonomy" id="2528274"/>
    <lineage>
        <taxon>Bacteria</taxon>
        <taxon>Pseudomonadati</taxon>
        <taxon>Nitrospinota/Tectimicrobiota group</taxon>
        <taxon>Candidatus Tectimicrobiota</taxon>
    </lineage>
</organism>
<dbReference type="EMBL" id="JACQWF010000184">
    <property type="protein sequence ID" value="MBI4595536.1"/>
    <property type="molecule type" value="Genomic_DNA"/>
</dbReference>
<proteinExistence type="predicted"/>
<sequence length="296" mass="35198">MSMDNNGRTVILCESYASIKYVLYRLTQEHTEAPPIVFIPTLEDLYRLFQLINGKVFSNKLELIYYPPYAPRWATAKGIKKFLSLLPDILRERRHLEEFYNRHFARLEGAEILFPSPGYSGAKIYILNRLRKRNRLIWIDPGPPYMGKYFPRNLRDLATLLIYKLVYGKDVQLGRFLPVDPWSKFALLSDSFMKNSVDSVIDWSRRDEIMEDFPWEKFRVINTGSYKVIYFHQDFVNRYVPDRDTFSRELKSIFDIVLRRYPEKEIARKYHPGHEFNKDVIEVGEELPAYIPAEFL</sequence>
<dbReference type="Proteomes" id="UP000772181">
    <property type="component" value="Unassembled WGS sequence"/>
</dbReference>
<evidence type="ECO:0000313" key="2">
    <source>
        <dbReference type="Proteomes" id="UP000772181"/>
    </source>
</evidence>
<gene>
    <name evidence="1" type="ORF">HY730_04055</name>
</gene>
<evidence type="ECO:0000313" key="1">
    <source>
        <dbReference type="EMBL" id="MBI4595536.1"/>
    </source>
</evidence>
<reference evidence="1" key="1">
    <citation type="submission" date="2020-07" db="EMBL/GenBank/DDBJ databases">
        <title>Huge and variable diversity of episymbiotic CPR bacteria and DPANN archaea in groundwater ecosystems.</title>
        <authorList>
            <person name="He C.Y."/>
            <person name="Keren R."/>
            <person name="Whittaker M."/>
            <person name="Farag I.F."/>
            <person name="Doudna J."/>
            <person name="Cate J.H.D."/>
            <person name="Banfield J.F."/>
        </authorList>
    </citation>
    <scope>NUCLEOTIDE SEQUENCE</scope>
    <source>
        <strain evidence="1">NC_groundwater_1482_Ag_S-0.65um_47_24</strain>
    </source>
</reference>
<feature type="non-terminal residue" evidence="1">
    <location>
        <position position="296"/>
    </location>
</feature>
<protein>
    <submittedName>
        <fullName evidence="1">Uncharacterized protein</fullName>
    </submittedName>
</protein>
<accession>A0A933GKI5</accession>
<name>A0A933GKI5_UNCTE</name>
<comment type="caution">
    <text evidence="1">The sequence shown here is derived from an EMBL/GenBank/DDBJ whole genome shotgun (WGS) entry which is preliminary data.</text>
</comment>
<dbReference type="AlphaFoldDB" id="A0A933GKI5"/>